<reference evidence="2" key="1">
    <citation type="submission" date="2016-10" db="EMBL/GenBank/DDBJ databases">
        <authorList>
            <person name="Varghese N."/>
            <person name="Submissions S."/>
        </authorList>
    </citation>
    <scope>NUCLEOTIDE SEQUENCE [LARGE SCALE GENOMIC DNA]</scope>
    <source>
        <strain evidence="2">DSM 45237</strain>
    </source>
</reference>
<dbReference type="InterPro" id="IPR036412">
    <property type="entry name" value="HAD-like_sf"/>
</dbReference>
<accession>A0A1H5JCE4</accession>
<dbReference type="PANTHER" id="PTHR43434:SF19">
    <property type="entry name" value="PHOSPHONOACETALDEHYDE HYDROLASE"/>
    <property type="match status" value="1"/>
</dbReference>
<dbReference type="InterPro" id="IPR050155">
    <property type="entry name" value="HAD-like_hydrolase_sf"/>
</dbReference>
<dbReference type="AlphaFoldDB" id="A0A1H5JCE4"/>
<dbReference type="GO" id="GO:0006281">
    <property type="term" value="P:DNA repair"/>
    <property type="evidence" value="ECO:0007669"/>
    <property type="project" value="TreeGrafter"/>
</dbReference>
<name>A0A1H5JCE4_9ACTN</name>
<keyword evidence="1" id="KW-0378">Hydrolase</keyword>
<dbReference type="EMBL" id="FNUC01000003">
    <property type="protein sequence ID" value="SEE50090.1"/>
    <property type="molecule type" value="Genomic_DNA"/>
</dbReference>
<dbReference type="GO" id="GO:0008967">
    <property type="term" value="F:phosphoglycolate phosphatase activity"/>
    <property type="evidence" value="ECO:0007669"/>
    <property type="project" value="TreeGrafter"/>
</dbReference>
<proteinExistence type="predicted"/>
<dbReference type="OrthoDB" id="5504491at2"/>
<sequence length="226" mass="23284">MITPRFPLVCLDMAGTTVRDDGAVMAAFARALDAAGIEEGTPEREQATAYTLETMGQSKIEVFRALTGDEPAAQRANSAFEAAYLDSLGHGGAVSVDGAEETIRALQDAGAKVTLTTGFSAGTRDALLEALGWRELADLALSPSDAGRGRPYPDLVLTALIRCAVDDVRQVAVAGDTTSDLLSGHRAGAGIVAGVLSGAHREADFATVPHTHVLGSVAELPALLAT</sequence>
<protein>
    <submittedName>
        <fullName evidence="1">Phosphonatase-like hydrolase</fullName>
    </submittedName>
</protein>
<dbReference type="InterPro" id="IPR023214">
    <property type="entry name" value="HAD_sf"/>
</dbReference>
<dbReference type="Proteomes" id="UP000181980">
    <property type="component" value="Unassembled WGS sequence"/>
</dbReference>
<organism evidence="1 2">
    <name type="scientific">Jiangella alba</name>
    <dbReference type="NCBI Taxonomy" id="561176"/>
    <lineage>
        <taxon>Bacteria</taxon>
        <taxon>Bacillati</taxon>
        <taxon>Actinomycetota</taxon>
        <taxon>Actinomycetes</taxon>
        <taxon>Jiangellales</taxon>
        <taxon>Jiangellaceae</taxon>
        <taxon>Jiangella</taxon>
    </lineage>
</organism>
<dbReference type="Gene3D" id="3.40.50.1000">
    <property type="entry name" value="HAD superfamily/HAD-like"/>
    <property type="match status" value="1"/>
</dbReference>
<dbReference type="SUPFAM" id="SSF56784">
    <property type="entry name" value="HAD-like"/>
    <property type="match status" value="1"/>
</dbReference>
<dbReference type="RefSeq" id="WP_069111075.1">
    <property type="nucleotide sequence ID" value="NZ_FNUC01000003.1"/>
</dbReference>
<evidence type="ECO:0000313" key="2">
    <source>
        <dbReference type="Proteomes" id="UP000181980"/>
    </source>
</evidence>
<evidence type="ECO:0000313" key="1">
    <source>
        <dbReference type="EMBL" id="SEE50090.1"/>
    </source>
</evidence>
<dbReference type="SFLD" id="SFLDS00003">
    <property type="entry name" value="Haloacid_Dehalogenase"/>
    <property type="match status" value="1"/>
</dbReference>
<dbReference type="GO" id="GO:0005829">
    <property type="term" value="C:cytosol"/>
    <property type="evidence" value="ECO:0007669"/>
    <property type="project" value="TreeGrafter"/>
</dbReference>
<dbReference type="STRING" id="561176.SAMN04488561_1527"/>
<gene>
    <name evidence="1" type="ORF">SAMN04488561_1527</name>
</gene>
<dbReference type="InterPro" id="IPR022468">
    <property type="entry name" value="PhnX-like"/>
</dbReference>
<keyword evidence="2" id="KW-1185">Reference proteome</keyword>
<dbReference type="Pfam" id="PF00702">
    <property type="entry name" value="Hydrolase"/>
    <property type="match status" value="1"/>
</dbReference>
<dbReference type="PANTHER" id="PTHR43434">
    <property type="entry name" value="PHOSPHOGLYCOLATE PHOSPHATASE"/>
    <property type="match status" value="1"/>
</dbReference>
<dbReference type="NCBIfam" id="TIGR03351">
    <property type="entry name" value="PhnX-like"/>
    <property type="match status" value="1"/>
</dbReference>
<dbReference type="SFLD" id="SFLDG01129">
    <property type="entry name" value="C1.5:_HAD__Beta-PGM__Phosphata"/>
    <property type="match status" value="1"/>
</dbReference>